<dbReference type="Pfam" id="PF13743">
    <property type="entry name" value="Thioredoxin_5"/>
    <property type="match status" value="1"/>
</dbReference>
<sequence length="265" mass="31187">MNKKFYALDESIPEHERCIKEIKKIEIFVYFDPFDPNCWELERYMKKLSFEYDHIVRIRRVLLPSIKVLTKCQAQATETFDNIAFAMKAAELQGTKYGDLFIHHIFKNLNVEHKVLTTEKIKKCAQLAGLDIQEFEDDIRSNLMTPALKTDQQMALEMDVDSAPTVVFFGGCDTDEGIKVEGIYDYSVYTYIISNLFDYELEKKLAPSLLDYIKMHKIVSEKDIMTLYDWDEQITARELKKLNLQKHVTYFVGRDQLTYWKLNNV</sequence>
<protein>
    <submittedName>
        <fullName evidence="1">Putative DsbA family dithiol-disulfide isomerase</fullName>
    </submittedName>
</protein>
<dbReference type="RefSeq" id="WP_077140649.1">
    <property type="nucleotide sequence ID" value="NZ_CBCSGK010000002.1"/>
</dbReference>
<gene>
    <name evidence="1" type="ORF">EDD62_0236</name>
</gene>
<reference evidence="1 2" key="1">
    <citation type="submission" date="2018-11" db="EMBL/GenBank/DDBJ databases">
        <title>Genomic Encyclopedia of Type Strains, Phase IV (KMG-IV): sequencing the most valuable type-strain genomes for metagenomic binning, comparative biology and taxonomic classification.</title>
        <authorList>
            <person name="Goeker M."/>
        </authorList>
    </citation>
    <scope>NUCLEOTIDE SEQUENCE [LARGE SCALE GENOMIC DNA]</scope>
    <source>
        <strain evidence="1 2">DSM 29158</strain>
    </source>
</reference>
<organism evidence="1 2">
    <name type="scientific">Abyssicoccus albus</name>
    <dbReference type="NCBI Taxonomy" id="1817405"/>
    <lineage>
        <taxon>Bacteria</taxon>
        <taxon>Bacillati</taxon>
        <taxon>Bacillota</taxon>
        <taxon>Bacilli</taxon>
        <taxon>Bacillales</taxon>
        <taxon>Abyssicoccaceae</taxon>
    </lineage>
</organism>
<evidence type="ECO:0000313" key="1">
    <source>
        <dbReference type="EMBL" id="RPF57615.1"/>
    </source>
</evidence>
<keyword evidence="1" id="KW-0413">Isomerase</keyword>
<dbReference type="STRING" id="1849491.BVH56_06415"/>
<dbReference type="OrthoDB" id="9813770at2"/>
<dbReference type="Proteomes" id="UP000277108">
    <property type="component" value="Unassembled WGS sequence"/>
</dbReference>
<proteinExistence type="predicted"/>
<dbReference type="AlphaFoldDB" id="A0A1Q1G2H7"/>
<keyword evidence="2" id="KW-1185">Reference proteome</keyword>
<dbReference type="Gene3D" id="3.40.30.10">
    <property type="entry name" value="Glutaredoxin"/>
    <property type="match status" value="1"/>
</dbReference>
<dbReference type="InterPro" id="IPR036249">
    <property type="entry name" value="Thioredoxin-like_sf"/>
</dbReference>
<comment type="caution">
    <text evidence="1">The sequence shown here is derived from an EMBL/GenBank/DDBJ whole genome shotgun (WGS) entry which is preliminary data.</text>
</comment>
<name>A0A1Q1G2H7_9BACL</name>
<accession>A0A3N5CET0</accession>
<dbReference type="EMBL" id="RKRK01000002">
    <property type="protein sequence ID" value="RPF57615.1"/>
    <property type="molecule type" value="Genomic_DNA"/>
</dbReference>
<dbReference type="SUPFAM" id="SSF52833">
    <property type="entry name" value="Thioredoxin-like"/>
    <property type="match status" value="1"/>
</dbReference>
<accession>A0A1Q1G2H7</accession>
<dbReference type="GO" id="GO:0016853">
    <property type="term" value="F:isomerase activity"/>
    <property type="evidence" value="ECO:0007669"/>
    <property type="project" value="UniProtKB-KW"/>
</dbReference>
<evidence type="ECO:0000313" key="2">
    <source>
        <dbReference type="Proteomes" id="UP000277108"/>
    </source>
</evidence>